<organism evidence="1 2">
    <name type="scientific">Pseudoduganella guangdongensis</name>
    <dbReference type="NCBI Taxonomy" id="2692179"/>
    <lineage>
        <taxon>Bacteria</taxon>
        <taxon>Pseudomonadati</taxon>
        <taxon>Pseudomonadota</taxon>
        <taxon>Betaproteobacteria</taxon>
        <taxon>Burkholderiales</taxon>
        <taxon>Oxalobacteraceae</taxon>
        <taxon>Telluria group</taxon>
        <taxon>Pseudoduganella</taxon>
    </lineage>
</organism>
<name>A0A6N9HBY9_9BURK</name>
<gene>
    <name evidence="1" type="ORF">GTP41_00915</name>
</gene>
<reference evidence="1 2" key="1">
    <citation type="submission" date="2019-12" db="EMBL/GenBank/DDBJ databases">
        <title>Novel species isolated from a subtropical stream in China.</title>
        <authorList>
            <person name="Lu H."/>
        </authorList>
    </citation>
    <scope>NUCLEOTIDE SEQUENCE [LARGE SCALE GENOMIC DNA]</scope>
    <source>
        <strain evidence="1 2">DS3</strain>
    </source>
</reference>
<comment type="caution">
    <text evidence="1">The sequence shown here is derived from an EMBL/GenBank/DDBJ whole genome shotgun (WGS) entry which is preliminary data.</text>
</comment>
<evidence type="ECO:0000313" key="2">
    <source>
        <dbReference type="Proteomes" id="UP000448575"/>
    </source>
</evidence>
<dbReference type="AlphaFoldDB" id="A0A6N9HBY9"/>
<dbReference type="Proteomes" id="UP000448575">
    <property type="component" value="Unassembled WGS sequence"/>
</dbReference>
<protein>
    <submittedName>
        <fullName evidence="1">Uncharacterized protein</fullName>
    </submittedName>
</protein>
<dbReference type="RefSeq" id="WP_161023669.1">
    <property type="nucleotide sequence ID" value="NZ_WWCJ01000001.1"/>
</dbReference>
<keyword evidence="2" id="KW-1185">Reference proteome</keyword>
<dbReference type="EMBL" id="WWCJ01000001">
    <property type="protein sequence ID" value="MYN00652.1"/>
    <property type="molecule type" value="Genomic_DNA"/>
</dbReference>
<accession>A0A6N9HBY9</accession>
<evidence type="ECO:0000313" key="1">
    <source>
        <dbReference type="EMBL" id="MYN00652.1"/>
    </source>
</evidence>
<sequence>MHNKTTLQVLAAASGLGDERIQELWEGADMYARAQAGNPESPLYQRVLHERMAVMVEREVAKRQPASGQAAWVMADAHLGQIEVTLSDALKAFGGRSQHVMH</sequence>
<proteinExistence type="predicted"/>